<evidence type="ECO:0000313" key="4">
    <source>
        <dbReference type="EMBL" id="SVC45115.1"/>
    </source>
</evidence>
<dbReference type="PANTHER" id="PTHR22604">
    <property type="entry name" value="OXIDOREDUCTASES"/>
    <property type="match status" value="1"/>
</dbReference>
<evidence type="ECO:0000256" key="1">
    <source>
        <dbReference type="ARBA" id="ARBA00010928"/>
    </source>
</evidence>
<dbReference type="GO" id="GO:0016491">
    <property type="term" value="F:oxidoreductase activity"/>
    <property type="evidence" value="ECO:0007669"/>
    <property type="project" value="UniProtKB-KW"/>
</dbReference>
<dbReference type="Pfam" id="PF01408">
    <property type="entry name" value="GFO_IDH_MocA"/>
    <property type="match status" value="1"/>
</dbReference>
<dbReference type="InterPro" id="IPR036291">
    <property type="entry name" value="NAD(P)-bd_dom_sf"/>
</dbReference>
<dbReference type="SUPFAM" id="SSF51735">
    <property type="entry name" value="NAD(P)-binding Rossmann-fold domains"/>
    <property type="match status" value="1"/>
</dbReference>
<feature type="domain" description="Gfo/Idh/MocA-like oxidoreductase N-terminal" evidence="3">
    <location>
        <begin position="14"/>
        <end position="83"/>
    </location>
</feature>
<gene>
    <name evidence="4" type="ORF">METZ01_LOCUS297969</name>
</gene>
<protein>
    <recommendedName>
        <fullName evidence="3">Gfo/Idh/MocA-like oxidoreductase N-terminal domain-containing protein</fullName>
    </recommendedName>
</protein>
<accession>A0A382MAN9</accession>
<keyword evidence="2" id="KW-0560">Oxidoreductase</keyword>
<dbReference type="PANTHER" id="PTHR22604:SF105">
    <property type="entry name" value="TRANS-1,2-DIHYDROBENZENE-1,2-DIOL DEHYDROGENASE"/>
    <property type="match status" value="1"/>
</dbReference>
<dbReference type="EMBL" id="UINC01091945">
    <property type="protein sequence ID" value="SVC45115.1"/>
    <property type="molecule type" value="Genomic_DNA"/>
</dbReference>
<sequence length="85" mass="9401">MNEKARYGLLSTAQIGLNAHLPASRQSVNSEIVSVSSRSVAKAEAAAKKYNIERWYGSYEEQLADPDMDAVINCLPNGMHCEWTI</sequence>
<name>A0A382MAN9_9ZZZZ</name>
<reference evidence="4" key="1">
    <citation type="submission" date="2018-05" db="EMBL/GenBank/DDBJ databases">
        <authorList>
            <person name="Lanie J.A."/>
            <person name="Ng W.-L."/>
            <person name="Kazmierczak K.M."/>
            <person name="Andrzejewski T.M."/>
            <person name="Davidsen T.M."/>
            <person name="Wayne K.J."/>
            <person name="Tettelin H."/>
            <person name="Glass J.I."/>
            <person name="Rusch D."/>
            <person name="Podicherti R."/>
            <person name="Tsui H.-C.T."/>
            <person name="Winkler M.E."/>
        </authorList>
    </citation>
    <scope>NUCLEOTIDE SEQUENCE</scope>
</reference>
<dbReference type="InterPro" id="IPR050984">
    <property type="entry name" value="Gfo/Idh/MocA_domain"/>
</dbReference>
<dbReference type="GO" id="GO:0000166">
    <property type="term" value="F:nucleotide binding"/>
    <property type="evidence" value="ECO:0007669"/>
    <property type="project" value="InterPro"/>
</dbReference>
<comment type="similarity">
    <text evidence="1">Belongs to the Gfo/Idh/MocA family.</text>
</comment>
<dbReference type="AlphaFoldDB" id="A0A382MAN9"/>
<dbReference type="InterPro" id="IPR000683">
    <property type="entry name" value="Gfo/Idh/MocA-like_OxRdtase_N"/>
</dbReference>
<feature type="non-terminal residue" evidence="4">
    <location>
        <position position="1"/>
    </location>
</feature>
<dbReference type="Gene3D" id="3.40.50.720">
    <property type="entry name" value="NAD(P)-binding Rossmann-like Domain"/>
    <property type="match status" value="1"/>
</dbReference>
<evidence type="ECO:0000256" key="2">
    <source>
        <dbReference type="ARBA" id="ARBA00023002"/>
    </source>
</evidence>
<proteinExistence type="inferred from homology"/>
<organism evidence="4">
    <name type="scientific">marine metagenome</name>
    <dbReference type="NCBI Taxonomy" id="408172"/>
    <lineage>
        <taxon>unclassified sequences</taxon>
        <taxon>metagenomes</taxon>
        <taxon>ecological metagenomes</taxon>
    </lineage>
</organism>
<evidence type="ECO:0000259" key="3">
    <source>
        <dbReference type="Pfam" id="PF01408"/>
    </source>
</evidence>
<feature type="non-terminal residue" evidence="4">
    <location>
        <position position="85"/>
    </location>
</feature>